<evidence type="ECO:0000256" key="3">
    <source>
        <dbReference type="PROSITE-ProRule" id="PRU00176"/>
    </source>
</evidence>
<dbReference type="EMBL" id="CAUYUJ010004614">
    <property type="protein sequence ID" value="CAK0810283.1"/>
    <property type="molecule type" value="Genomic_DNA"/>
</dbReference>
<keyword evidence="2 3" id="KW-0694">RNA-binding</keyword>
<dbReference type="PROSITE" id="PS50102">
    <property type="entry name" value="RRM"/>
    <property type="match status" value="2"/>
</dbReference>
<dbReference type="InterPro" id="IPR012677">
    <property type="entry name" value="Nucleotide-bd_a/b_plait_sf"/>
</dbReference>
<comment type="caution">
    <text evidence="6">The sequence shown here is derived from an EMBL/GenBank/DDBJ whole genome shotgun (WGS) entry which is preliminary data.</text>
</comment>
<feature type="compositionally biased region" description="Low complexity" evidence="4">
    <location>
        <begin position="177"/>
        <end position="199"/>
    </location>
</feature>
<feature type="compositionally biased region" description="Low complexity" evidence="4">
    <location>
        <begin position="80"/>
        <end position="104"/>
    </location>
</feature>
<keyword evidence="1" id="KW-0677">Repeat</keyword>
<dbReference type="Gene3D" id="3.30.70.330">
    <property type="match status" value="3"/>
</dbReference>
<feature type="compositionally biased region" description="Low complexity" evidence="4">
    <location>
        <begin position="1058"/>
        <end position="1067"/>
    </location>
</feature>
<organism evidence="6 7">
    <name type="scientific">Prorocentrum cordatum</name>
    <dbReference type="NCBI Taxonomy" id="2364126"/>
    <lineage>
        <taxon>Eukaryota</taxon>
        <taxon>Sar</taxon>
        <taxon>Alveolata</taxon>
        <taxon>Dinophyceae</taxon>
        <taxon>Prorocentrales</taxon>
        <taxon>Prorocentraceae</taxon>
        <taxon>Prorocentrum</taxon>
    </lineage>
</organism>
<feature type="compositionally biased region" description="Low complexity" evidence="4">
    <location>
        <begin position="770"/>
        <end position="780"/>
    </location>
</feature>
<feature type="compositionally biased region" description="Low complexity" evidence="4">
    <location>
        <begin position="1256"/>
        <end position="1269"/>
    </location>
</feature>
<evidence type="ECO:0000256" key="4">
    <source>
        <dbReference type="SAM" id="MobiDB-lite"/>
    </source>
</evidence>
<evidence type="ECO:0000313" key="6">
    <source>
        <dbReference type="EMBL" id="CAK0810283.1"/>
    </source>
</evidence>
<feature type="compositionally biased region" description="Basic and acidic residues" evidence="4">
    <location>
        <begin position="752"/>
        <end position="769"/>
    </location>
</feature>
<evidence type="ECO:0000256" key="2">
    <source>
        <dbReference type="ARBA" id="ARBA00022884"/>
    </source>
</evidence>
<feature type="domain" description="RRM" evidence="5">
    <location>
        <begin position="1503"/>
        <end position="1575"/>
    </location>
</feature>
<feature type="compositionally biased region" description="Basic and acidic residues" evidence="4">
    <location>
        <begin position="790"/>
        <end position="801"/>
    </location>
</feature>
<feature type="region of interest" description="Disordered" evidence="4">
    <location>
        <begin position="1110"/>
        <end position="1152"/>
    </location>
</feature>
<feature type="compositionally biased region" description="Low complexity" evidence="4">
    <location>
        <begin position="9"/>
        <end position="32"/>
    </location>
</feature>
<evidence type="ECO:0000256" key="1">
    <source>
        <dbReference type="ARBA" id="ARBA00022737"/>
    </source>
</evidence>
<dbReference type="SUPFAM" id="SSF54928">
    <property type="entry name" value="RNA-binding domain, RBD"/>
    <property type="match status" value="2"/>
</dbReference>
<feature type="domain" description="RRM" evidence="5">
    <location>
        <begin position="1280"/>
        <end position="1344"/>
    </location>
</feature>
<sequence>MAPAPTVAPWPKGAAGARAPAKAQPEALAALPGQEEEEEPSFANPFFARDGEGPDGGWPGADEGEAAEPDEEAAPPRGAPGPRGSVGLEADGGAAALEAKAAAGPPTLLRPKGKALPTGEAFGPPEAGSKASALALMSGKAAPAKSPVLSKGAGAPKPPTGPPSLLVGKVAPLKTLSKAASVPPKGAAGASGPAGPPAKTWGKAPPKAHLKGWAKGGAAPEAEEEEAAGEEEEEEEQQYPPGLAGKGYKKGCSKGGAAGKGASEPPAAKLWGKAPPTSKAAEGLAVAPRGAPKGRAKGATQPEEWAEEGEKEPGKGPKGHPKGYAKGGAGKEAAWEGEGGSWDWPQPWDESPAAGLWPSRPGAAGYGGKGAWKDASWAGGEQPAPPWGWEQPWGEAPAAGAWPSQPGAAGYGGKGAGKHAAWEGEAWDWDWAQPWGGASAEEGWPSAAGCAGKGYPKGYPKGGAGKEGAWGGDEDYGGPWGWAPPCGSWPSKGHPKGGAGEEGWGMEVDDGWSAEPWQEPWTSQAKGYAGYGSKGHAKGDAGEDDWSMEVDNRGPSSKGWGKSHKDKGDAESGRKNAAAAGDTWGATAKGEVEGIDAKGAAAKGDAKGASGKGDATKGDAKGADCKGGVKGAEGKDAATKGDAKGAWGKGDAKGGSYKGAAAKGYAKGATGEDDEAHDIEAEGAPAQDHGKGNAKGVFSKGGFKTAAQKGDTKGATDKGADKGLATKDTFAKGDVAKGEGKGSEVKGAPSKGDGKGGNDKGASAKDDAKGASGKGAATKGADCKGGVKGAEGKDATTKGDAKGIWGKGDAKGGSYKGAAAKGYAKGATGEDDEAHEIEAEGAPAKGTGKGNAKGVFSKGDFKNAAQKGDTEGATDKGLATKDGFAKGAAAKGGSKGSEFKGTSCKGDAKGGNDKGASTKGDAKGEGKGAEAQGGLFKDAYYKDSGAKGAADKGAATKGGAHKGDAKGDGKGSDTRGLVSTKGHAKGAEEDVAKGAADKGDGKRSGSVHVPPESSPWGKASKVDTSKGAKGARHEPYELWGKKGHKSGEQAHETDRAAQPEAEAAAPDAGPPQKIPRLGGQAAEGQGETHAAQTMVNVHDNIAQFLQLKETNAPSPPQPPPVPAAPRPQVPQVPPRPPPPARPKAVSGAPAAGGVAAGETRSIVVKHFPASWLLPAAAHSLVGRITDLFKKFGPLESQPFLDAGPPPAATVTFQQASVAALASKKLHGVDNRTREEIARCGNRAAMEHERFHVQLLPAGSGPAPPAHGRAQPGGGADPGQREVLVSKVPAGATEEQLAGLLASFGALEEVKLLVDPSTLQPTSNGYARFVDVSQAHAVLAASFAGALPHGLAASAWPPAGGGQGAAAGARAPQAGGPAAAAAGQDPGAALSAGLLTVSGFPRSWGEAQLQATFAPYGGMEEVKIMADPRTGSRVASVRLTLPGNVRSAVAKVHGAQVTDGHEQCTLYCSAAGAGQQNVRERRVVYVDELPMTARPQVAAHPGDREVFLTNLPVEHYSRDQILEWFKGYGAIEDLNLLGASGNCYVRYVEHDAATAWIGTQEAGVTANWSESERLLRGAHGAYGFDASAVFDQVRGMCQVVHGQANGQQLHFVQDCTEAEFASLREALASTLSAFHGAFANVAQTPSHAPLAPAPPQAAFAGYAQTATGWGQAEPQRQATYI</sequence>
<feature type="region of interest" description="Disordered" evidence="4">
    <location>
        <begin position="1357"/>
        <end position="1381"/>
    </location>
</feature>
<feature type="compositionally biased region" description="Basic and acidic residues" evidence="4">
    <location>
        <begin position="632"/>
        <end position="643"/>
    </location>
</feature>
<feature type="compositionally biased region" description="Low complexity" evidence="4">
    <location>
        <begin position="597"/>
        <end position="613"/>
    </location>
</feature>
<feature type="compositionally biased region" description="Acidic residues" evidence="4">
    <location>
        <begin position="62"/>
        <end position="73"/>
    </location>
</feature>
<feature type="compositionally biased region" description="Low complexity" evidence="4">
    <location>
        <begin position="1365"/>
        <end position="1381"/>
    </location>
</feature>
<dbReference type="PANTHER" id="PTHR24012">
    <property type="entry name" value="RNA BINDING PROTEIN"/>
    <property type="match status" value="1"/>
</dbReference>
<feature type="compositionally biased region" description="Low complexity" evidence="4">
    <location>
        <begin position="654"/>
        <end position="669"/>
    </location>
</feature>
<feature type="compositionally biased region" description="Low complexity" evidence="4">
    <location>
        <begin position="812"/>
        <end position="827"/>
    </location>
</feature>
<feature type="region of interest" description="Disordered" evidence="4">
    <location>
        <begin position="886"/>
        <end position="1088"/>
    </location>
</feature>
<keyword evidence="7" id="KW-1185">Reference proteome</keyword>
<feature type="compositionally biased region" description="Low complexity" evidence="4">
    <location>
        <begin position="260"/>
        <end position="269"/>
    </location>
</feature>
<feature type="region of interest" description="Disordered" evidence="4">
    <location>
        <begin position="488"/>
        <end position="857"/>
    </location>
</feature>
<protein>
    <recommendedName>
        <fullName evidence="5">RRM domain-containing protein</fullName>
    </recommendedName>
</protein>
<reference evidence="6" key="1">
    <citation type="submission" date="2023-10" db="EMBL/GenBank/DDBJ databases">
        <authorList>
            <person name="Chen Y."/>
            <person name="Shah S."/>
            <person name="Dougan E. K."/>
            <person name="Thang M."/>
            <person name="Chan C."/>
        </authorList>
    </citation>
    <scope>NUCLEOTIDE SEQUENCE [LARGE SCALE GENOMIC DNA]</scope>
</reference>
<accession>A0ABN9QYH5</accession>
<evidence type="ECO:0000313" key="7">
    <source>
        <dbReference type="Proteomes" id="UP001189429"/>
    </source>
</evidence>
<dbReference type="Proteomes" id="UP001189429">
    <property type="component" value="Unassembled WGS sequence"/>
</dbReference>
<feature type="compositionally biased region" description="Basic and acidic residues" evidence="4">
    <location>
        <begin position="614"/>
        <end position="624"/>
    </location>
</feature>
<name>A0ABN9QYH5_9DINO</name>
<feature type="compositionally biased region" description="Basic and acidic residues" evidence="4">
    <location>
        <begin position="1020"/>
        <end position="1057"/>
    </location>
</feature>
<dbReference type="CDD" id="cd00590">
    <property type="entry name" value="RRM_SF"/>
    <property type="match status" value="2"/>
</dbReference>
<feature type="compositionally biased region" description="Acidic residues" evidence="4">
    <location>
        <begin position="221"/>
        <end position="237"/>
    </location>
</feature>
<feature type="compositionally biased region" description="Low complexity" evidence="4">
    <location>
        <begin position="946"/>
        <end position="958"/>
    </location>
</feature>
<feature type="compositionally biased region" description="Low complexity" evidence="4">
    <location>
        <begin position="577"/>
        <end position="588"/>
    </location>
</feature>
<dbReference type="InterPro" id="IPR000504">
    <property type="entry name" value="RRM_dom"/>
</dbReference>
<feature type="region of interest" description="Disordered" evidence="4">
    <location>
        <begin position="862"/>
        <end position="881"/>
    </location>
</feature>
<feature type="region of interest" description="Disordered" evidence="4">
    <location>
        <begin position="1256"/>
        <end position="1279"/>
    </location>
</feature>
<feature type="compositionally biased region" description="Basic and acidic residues" evidence="4">
    <location>
        <begin position="710"/>
        <end position="744"/>
    </location>
</feature>
<feature type="compositionally biased region" description="Low complexity" evidence="4">
    <location>
        <begin position="1142"/>
        <end position="1152"/>
    </location>
</feature>
<feature type="compositionally biased region" description="Basic and acidic residues" evidence="4">
    <location>
        <begin position="985"/>
        <end position="1003"/>
    </location>
</feature>
<feature type="region of interest" description="Disordered" evidence="4">
    <location>
        <begin position="1"/>
        <end position="370"/>
    </location>
</feature>
<feature type="compositionally biased region" description="Pro residues" evidence="4">
    <location>
        <begin position="1113"/>
        <end position="1141"/>
    </location>
</feature>
<dbReference type="InterPro" id="IPR035979">
    <property type="entry name" value="RBD_domain_sf"/>
</dbReference>
<evidence type="ECO:0000259" key="5">
    <source>
        <dbReference type="PROSITE" id="PS50102"/>
    </source>
</evidence>
<proteinExistence type="predicted"/>
<dbReference type="SMART" id="SM00360">
    <property type="entry name" value="RRM"/>
    <property type="match status" value="3"/>
</dbReference>
<gene>
    <name evidence="6" type="ORF">PCOR1329_LOCUS15291</name>
</gene>
<feature type="compositionally biased region" description="Basic and acidic residues" evidence="4">
    <location>
        <begin position="961"/>
        <end position="973"/>
    </location>
</feature>